<sequence>MGAGVASSPLCLSPSLASALHVPSSSFSSRLTFSGTTSLAQQPWSLSCQFLKNRPYLAKHACRASSHSFSEEDFLNQTKELEGRISSDFTTFPEDDFCLEVADTNTSDSEYGINFLASIERKASCVDLPLSIRMLKRKLHWKEGSREAGESAYCSIKAGFNSMTFIVKEIQSSTFQMREIPLGGDSQSLLACGKEDLHASFVWLFQSVFSQAPTLMLHLMVFLADFSVHSMACNPAIASALSPRDTVPEVEIQDRTYERRMALPTTEFSISTSTSMARSYCGGDGEEHSSHSNTGEAIFPRGNLTSSSLCSREEEEVDLWRSVVEEASGMQDARRDESLDRQTMKNFVPPVIAKAEADDKYSEHSRTEVLYLVGLSQDPDNSLLLANYAQFLYLVAHDHDRAEEYFKKAVAVEPSDAEAFNKYAAFLWRAKDDLWAAEENFLEAISADPTNPVYPANYAHFLWKTGGEDTCFPLASPDHDTCYPEE</sequence>
<keyword evidence="1" id="KW-0802">TPR repeat</keyword>
<name>A0AAN7KC23_9MYRT</name>
<evidence type="ECO:0000256" key="2">
    <source>
        <dbReference type="SAM" id="MobiDB-lite"/>
    </source>
</evidence>
<dbReference type="InterPro" id="IPR011990">
    <property type="entry name" value="TPR-like_helical_dom_sf"/>
</dbReference>
<dbReference type="PANTHER" id="PTHR26312">
    <property type="entry name" value="TETRATRICOPEPTIDE REPEAT PROTEIN 5"/>
    <property type="match status" value="1"/>
</dbReference>
<dbReference type="SUPFAM" id="SSF48452">
    <property type="entry name" value="TPR-like"/>
    <property type="match status" value="1"/>
</dbReference>
<dbReference type="InterPro" id="IPR019734">
    <property type="entry name" value="TPR_rpt"/>
</dbReference>
<keyword evidence="4" id="KW-1185">Reference proteome</keyword>
<evidence type="ECO:0008006" key="5">
    <source>
        <dbReference type="Google" id="ProtNLM"/>
    </source>
</evidence>
<comment type="caution">
    <text evidence="3">The sequence shown here is derived from an EMBL/GenBank/DDBJ whole genome shotgun (WGS) entry which is preliminary data.</text>
</comment>
<dbReference type="AlphaFoldDB" id="A0AAN7KC23"/>
<dbReference type="EMBL" id="JAXIOK010000008">
    <property type="protein sequence ID" value="KAK4764490.1"/>
    <property type="molecule type" value="Genomic_DNA"/>
</dbReference>
<dbReference type="PANTHER" id="PTHR26312:SF132">
    <property type="entry name" value="OS01G0855200 PROTEIN"/>
    <property type="match status" value="1"/>
</dbReference>
<evidence type="ECO:0000313" key="4">
    <source>
        <dbReference type="Proteomes" id="UP001345219"/>
    </source>
</evidence>
<feature type="repeat" description="TPR" evidence="1">
    <location>
        <begin position="383"/>
        <end position="416"/>
    </location>
</feature>
<proteinExistence type="predicted"/>
<reference evidence="3 4" key="1">
    <citation type="journal article" date="2023" name="Hortic Res">
        <title>Pangenome of water caltrop reveals structural variations and asymmetric subgenome divergence after allopolyploidization.</title>
        <authorList>
            <person name="Zhang X."/>
            <person name="Chen Y."/>
            <person name="Wang L."/>
            <person name="Yuan Y."/>
            <person name="Fang M."/>
            <person name="Shi L."/>
            <person name="Lu R."/>
            <person name="Comes H.P."/>
            <person name="Ma Y."/>
            <person name="Chen Y."/>
            <person name="Huang G."/>
            <person name="Zhou Y."/>
            <person name="Zheng Z."/>
            <person name="Qiu Y."/>
        </authorList>
    </citation>
    <scope>NUCLEOTIDE SEQUENCE [LARGE SCALE GENOMIC DNA]</scope>
    <source>
        <tissue evidence="3">Roots</tissue>
    </source>
</reference>
<organism evidence="3 4">
    <name type="scientific">Trapa incisa</name>
    <dbReference type="NCBI Taxonomy" id="236973"/>
    <lineage>
        <taxon>Eukaryota</taxon>
        <taxon>Viridiplantae</taxon>
        <taxon>Streptophyta</taxon>
        <taxon>Embryophyta</taxon>
        <taxon>Tracheophyta</taxon>
        <taxon>Spermatophyta</taxon>
        <taxon>Magnoliopsida</taxon>
        <taxon>eudicotyledons</taxon>
        <taxon>Gunneridae</taxon>
        <taxon>Pentapetalae</taxon>
        <taxon>rosids</taxon>
        <taxon>malvids</taxon>
        <taxon>Myrtales</taxon>
        <taxon>Lythraceae</taxon>
        <taxon>Trapa</taxon>
    </lineage>
</organism>
<protein>
    <recommendedName>
        <fullName evidence="5">Tetratricopeptide repeat-like superfamily protein</fullName>
    </recommendedName>
</protein>
<gene>
    <name evidence="3" type="ORF">SAY87_013928</name>
</gene>
<dbReference type="Proteomes" id="UP001345219">
    <property type="component" value="Chromosome 11"/>
</dbReference>
<dbReference type="PROSITE" id="PS50005">
    <property type="entry name" value="TPR"/>
    <property type="match status" value="1"/>
</dbReference>
<feature type="region of interest" description="Disordered" evidence="2">
    <location>
        <begin position="279"/>
        <end position="298"/>
    </location>
</feature>
<dbReference type="Gene3D" id="1.25.40.10">
    <property type="entry name" value="Tetratricopeptide repeat domain"/>
    <property type="match status" value="1"/>
</dbReference>
<evidence type="ECO:0000256" key="1">
    <source>
        <dbReference type="PROSITE-ProRule" id="PRU00339"/>
    </source>
</evidence>
<evidence type="ECO:0000313" key="3">
    <source>
        <dbReference type="EMBL" id="KAK4764490.1"/>
    </source>
</evidence>
<accession>A0AAN7KC23</accession>